<evidence type="ECO:0000313" key="4">
    <source>
        <dbReference type="Proteomes" id="UP001343257"/>
    </source>
</evidence>
<dbReference type="Gene3D" id="2.30.30.40">
    <property type="entry name" value="SH3 Domains"/>
    <property type="match status" value="1"/>
</dbReference>
<dbReference type="InterPro" id="IPR001452">
    <property type="entry name" value="SH3_domain"/>
</dbReference>
<gene>
    <name evidence="3" type="ORF">P9847_04640</name>
</gene>
<name>A0ABU6PNY8_9BACL</name>
<organism evidence="3 4">
    <name type="scientific">Paenibacillus chibensis</name>
    <dbReference type="NCBI Taxonomy" id="59846"/>
    <lineage>
        <taxon>Bacteria</taxon>
        <taxon>Bacillati</taxon>
        <taxon>Bacillota</taxon>
        <taxon>Bacilli</taxon>
        <taxon>Bacillales</taxon>
        <taxon>Paenibacillaceae</taxon>
        <taxon>Paenibacillus</taxon>
    </lineage>
</organism>
<keyword evidence="4" id="KW-1185">Reference proteome</keyword>
<dbReference type="Pfam" id="PF07653">
    <property type="entry name" value="SH3_2"/>
    <property type="match status" value="2"/>
</dbReference>
<dbReference type="EMBL" id="JARTLD010000009">
    <property type="protein sequence ID" value="MED5016591.1"/>
    <property type="molecule type" value="Genomic_DNA"/>
</dbReference>
<dbReference type="Proteomes" id="UP001343257">
    <property type="component" value="Unassembled WGS sequence"/>
</dbReference>
<evidence type="ECO:0000259" key="2">
    <source>
        <dbReference type="Pfam" id="PF07653"/>
    </source>
</evidence>
<evidence type="ECO:0000313" key="3">
    <source>
        <dbReference type="EMBL" id="MED5016591.1"/>
    </source>
</evidence>
<evidence type="ECO:0000256" key="1">
    <source>
        <dbReference type="ARBA" id="ARBA00022443"/>
    </source>
</evidence>
<protein>
    <submittedName>
        <fullName evidence="3">SH3 domain-containing protein</fullName>
    </submittedName>
</protein>
<dbReference type="InterPro" id="IPR036028">
    <property type="entry name" value="SH3-like_dom_sf"/>
</dbReference>
<reference evidence="3 4" key="1">
    <citation type="submission" date="2023-03" db="EMBL/GenBank/DDBJ databases">
        <title>Bacillus Genome Sequencing.</title>
        <authorList>
            <person name="Dunlap C."/>
        </authorList>
    </citation>
    <scope>NUCLEOTIDE SEQUENCE [LARGE SCALE GENOMIC DNA]</scope>
    <source>
        <strain evidence="3 4">NRS-52</strain>
    </source>
</reference>
<comment type="caution">
    <text evidence="3">The sequence shown here is derived from an EMBL/GenBank/DDBJ whole genome shotgun (WGS) entry which is preliminary data.</text>
</comment>
<dbReference type="PIRSF" id="PIRSF034961">
    <property type="entry name" value="UCP034961_SH3_2"/>
    <property type="match status" value="1"/>
</dbReference>
<dbReference type="SUPFAM" id="SSF50044">
    <property type="entry name" value="SH3-domain"/>
    <property type="match status" value="2"/>
</dbReference>
<proteinExistence type="predicted"/>
<accession>A0ABU6PNY8</accession>
<feature type="domain" description="SH3" evidence="2">
    <location>
        <begin position="7"/>
        <end position="62"/>
    </location>
</feature>
<dbReference type="InterPro" id="IPR014593">
    <property type="entry name" value="UCP034961_SH3_2"/>
</dbReference>
<sequence>MSQIYHVITSHRTNYPKPIQLTQGQTVLLGRMDDDPEGWKNWRYCYTIDRTMEGWVPEQIIQKNGAEGIITEDYCANELNVNEGDIVELFRELNDWGWCRRNEEEEMGWIPMRNLGLGT</sequence>
<dbReference type="RefSeq" id="WP_328275787.1">
    <property type="nucleotide sequence ID" value="NZ_JARTLD010000009.1"/>
</dbReference>
<feature type="domain" description="SH3" evidence="2">
    <location>
        <begin position="74"/>
        <end position="114"/>
    </location>
</feature>
<keyword evidence="1" id="KW-0728">SH3 domain</keyword>